<evidence type="ECO:0000313" key="4">
    <source>
        <dbReference type="EMBL" id="MFC4622794.1"/>
    </source>
</evidence>
<dbReference type="Gene3D" id="3.40.30.10">
    <property type="entry name" value="Glutaredoxin"/>
    <property type="match status" value="1"/>
</dbReference>
<dbReference type="InterPro" id="IPR006311">
    <property type="entry name" value="TAT_signal"/>
</dbReference>
<protein>
    <submittedName>
        <fullName evidence="4">TlpA family protein disulfide reductase</fullName>
    </submittedName>
</protein>
<dbReference type="PROSITE" id="PS51352">
    <property type="entry name" value="THIOREDOXIN_2"/>
    <property type="match status" value="1"/>
</dbReference>
<dbReference type="PROSITE" id="PS00194">
    <property type="entry name" value="THIOREDOXIN_1"/>
    <property type="match status" value="1"/>
</dbReference>
<gene>
    <name evidence="4" type="ORF">ACFO3A_11280</name>
</gene>
<feature type="transmembrane region" description="Helical" evidence="2">
    <location>
        <begin position="15"/>
        <end position="36"/>
    </location>
</feature>
<dbReference type="InterPro" id="IPR036249">
    <property type="entry name" value="Thioredoxin-like_sf"/>
</dbReference>
<dbReference type="PANTHER" id="PTHR42852">
    <property type="entry name" value="THIOL:DISULFIDE INTERCHANGE PROTEIN DSBE"/>
    <property type="match status" value="1"/>
</dbReference>
<accession>A0ABV9GZ15</accession>
<evidence type="ECO:0000256" key="1">
    <source>
        <dbReference type="ARBA" id="ARBA00023284"/>
    </source>
</evidence>
<keyword evidence="2" id="KW-1133">Transmembrane helix</keyword>
<dbReference type="SUPFAM" id="SSF52833">
    <property type="entry name" value="Thioredoxin-like"/>
    <property type="match status" value="1"/>
</dbReference>
<dbReference type="InterPro" id="IPR050553">
    <property type="entry name" value="Thioredoxin_ResA/DsbE_sf"/>
</dbReference>
<evidence type="ECO:0000259" key="3">
    <source>
        <dbReference type="PROSITE" id="PS51352"/>
    </source>
</evidence>
<reference evidence="5" key="1">
    <citation type="journal article" date="2019" name="Int. J. Syst. Evol. Microbiol.">
        <title>The Global Catalogue of Microorganisms (GCM) 10K type strain sequencing project: providing services to taxonomists for standard genome sequencing and annotation.</title>
        <authorList>
            <consortium name="The Broad Institute Genomics Platform"/>
            <consortium name="The Broad Institute Genome Sequencing Center for Infectious Disease"/>
            <person name="Wu L."/>
            <person name="Ma J."/>
        </authorList>
    </citation>
    <scope>NUCLEOTIDE SEQUENCE [LARGE SCALE GENOMIC DNA]</scope>
    <source>
        <strain evidence="5">JCM 11650</strain>
    </source>
</reference>
<keyword evidence="2" id="KW-0472">Membrane</keyword>
<dbReference type="Pfam" id="PF00578">
    <property type="entry name" value="AhpC-TSA"/>
    <property type="match status" value="1"/>
</dbReference>
<dbReference type="PANTHER" id="PTHR42852:SF13">
    <property type="entry name" value="PROTEIN DIPZ"/>
    <property type="match status" value="1"/>
</dbReference>
<organism evidence="4 5">
    <name type="scientific">Comamonas nitrativorans</name>
    <dbReference type="NCBI Taxonomy" id="108437"/>
    <lineage>
        <taxon>Bacteria</taxon>
        <taxon>Pseudomonadati</taxon>
        <taxon>Pseudomonadota</taxon>
        <taxon>Betaproteobacteria</taxon>
        <taxon>Burkholderiales</taxon>
        <taxon>Comamonadaceae</taxon>
        <taxon>Comamonas</taxon>
    </lineage>
</organism>
<dbReference type="RefSeq" id="WP_377726391.1">
    <property type="nucleotide sequence ID" value="NZ_JBHSEW010000009.1"/>
</dbReference>
<keyword evidence="5" id="KW-1185">Reference proteome</keyword>
<comment type="caution">
    <text evidence="4">The sequence shown here is derived from an EMBL/GenBank/DDBJ whole genome shotgun (WGS) entry which is preliminary data.</text>
</comment>
<dbReference type="CDD" id="cd02966">
    <property type="entry name" value="TlpA_like_family"/>
    <property type="match status" value="1"/>
</dbReference>
<name>A0ABV9GZ15_9BURK</name>
<dbReference type="InterPro" id="IPR000866">
    <property type="entry name" value="AhpC/TSA"/>
</dbReference>
<dbReference type="PROSITE" id="PS51318">
    <property type="entry name" value="TAT"/>
    <property type="match status" value="1"/>
</dbReference>
<evidence type="ECO:0000313" key="5">
    <source>
        <dbReference type="Proteomes" id="UP001595967"/>
    </source>
</evidence>
<keyword evidence="1" id="KW-0676">Redox-active center</keyword>
<dbReference type="EMBL" id="JBHSEW010000009">
    <property type="protein sequence ID" value="MFC4622794.1"/>
    <property type="molecule type" value="Genomic_DNA"/>
</dbReference>
<feature type="domain" description="Thioredoxin" evidence="3">
    <location>
        <begin position="40"/>
        <end position="186"/>
    </location>
</feature>
<keyword evidence="2" id="KW-0812">Transmembrane</keyword>
<proteinExistence type="predicted"/>
<dbReference type="InterPro" id="IPR017937">
    <property type="entry name" value="Thioredoxin_CS"/>
</dbReference>
<dbReference type="InterPro" id="IPR013766">
    <property type="entry name" value="Thioredoxin_domain"/>
</dbReference>
<sequence>MTVEKTNPSTSRRHWLLAAGGVAVTAGAGIGAWQYLRPRAELDAALDAFWAQQWPTATGEMVALRQYRGGQPLLVNFWATWCPPCVEELPLLDRFAQAQGQAGRQGVRVLGIAADRAASVTRWLQRQPLAYPVVIAETGGVAVTRTLGNSNGGLPFSLLFDGAGQLRQRRIGAFSEEILQRWAAAV</sequence>
<evidence type="ECO:0000256" key="2">
    <source>
        <dbReference type="SAM" id="Phobius"/>
    </source>
</evidence>
<dbReference type="Proteomes" id="UP001595967">
    <property type="component" value="Unassembled WGS sequence"/>
</dbReference>